<sequence length="1090" mass="122798">MDINKYHIATTINPATAVTNAIKGYFINSLQENLIVSKGSTIEIYSILNEGIKLLTHFSIYGVVDRLSVCHLPDRETCSLFILTDQKYFTIVTYSSRTETIVTEGHGILTESQAKITDQSTAIAMDTRTNTMLVSAFTGYLFSIPLAKEQKLKAKRFSPESIRTNEFDFLDMVALKGIQQSSVAVLLGEINELKTIKIFRYSSNEMVENEKLTMRVEATTHMLISVPDPIGGVLAIGEYILSYHDLSSSGRETKELSIDPVMITSYTFLENSYDTCMLGDSEGYLYLLTLEVHNMKVINISSTTIGQIPIPSSIVDLGRGLFYAGSTKGDSCVFRLNKSHARTSVCILHTFHNLGPIIDFCLFDYDQQGKQTMVCCSGVDRNGSLRVVENGVGFTEQYSVDIPLIKDVWALHASDRQKQNALLITTFDQTVFLKHIQHTEFREYTTYASLDLQQTTLASITTQKGHLVQITPTFIRLMQHDEHGRLLDEWKPPVGQFIALAELSSAQCVVCCGSNTLVCFALDDNLYQQSTRKVTDDHVACIKLSLGKENGIGKDCVMIGTWKQRRIQVLSLPQLVPLLEHTLQKEIGPTDLVLVQFDKTVYLLVLFGDGQLLSYVYKNKLLEERQTVVGTYCTSMHAYQHRGETKVFITGSRPTIVTHLHGTLYFSAVNLKDMYRFTSFNDHMILMTPTGLMFGEIDLNQRLHHTKIVLENEMPIRIRYMPQLKLLAVGTTMIFKNLNNNFLIRKGKLNILDAQTLQGITTISIMYSLIMFIVLDSYTLSNEEVVESMTVARFPGYQQDFLFVGTAIPDPDDPEASRGRILVFDIKETHTCELIEAIDMSGVIYDMRSCHGSIVACVNGSIFCLSSFRPDLPLGARVKFDLNIHRNVLALCLDVRDDRVLVGDLMRSMSVLQMLSKDPLQLELLAVDSKPVWMTAVKFVNDHVYIGADDRNNLFTLILDEQKKHNGMAKLELTSGFHVGSLVNCFRQGTLVDITNEDTHTITQSIEPAFTYATVHGSIGVVKTISKEAFEFFKQIQNSILKESQNIGKLDYVAFRSYRPKINSQHHHFFNQEESDMPSYYLDGDVLKLF</sequence>
<dbReference type="Pfam" id="PF23726">
    <property type="entry name" value="Beta-prop_RSE1_2nd"/>
    <property type="match status" value="1"/>
</dbReference>
<dbReference type="Proteomes" id="UP000253551">
    <property type="component" value="Unassembled WGS sequence"/>
</dbReference>
<gene>
    <name evidence="6" type="primary">DDB1A_4</name>
    <name evidence="6" type="ORF">CU098_006750</name>
</gene>
<feature type="domain" description="RSE1/DDB1/CPSF1 second beta-propeller" evidence="5">
    <location>
        <begin position="396"/>
        <end position="685"/>
    </location>
</feature>
<feature type="domain" description="RSE1/DDB1/CPSF1 C-terminal" evidence="3">
    <location>
        <begin position="770"/>
        <end position="1088"/>
    </location>
</feature>
<comment type="caution">
    <text evidence="6">The sequence shown here is derived from an EMBL/GenBank/DDBJ whole genome shotgun (WGS) entry which is preliminary data.</text>
</comment>
<dbReference type="InterPro" id="IPR050358">
    <property type="entry name" value="RSE1/DDB1/CFT1"/>
</dbReference>
<dbReference type="InterPro" id="IPR004871">
    <property type="entry name" value="RSE1/DDB1/CPSF1_C"/>
</dbReference>
<feature type="domain" description="RSE1/DDB1/CPSF1 first beta-propeller" evidence="4">
    <location>
        <begin position="17"/>
        <end position="351"/>
    </location>
</feature>
<evidence type="ECO:0000259" key="3">
    <source>
        <dbReference type="Pfam" id="PF03178"/>
    </source>
</evidence>
<dbReference type="AlphaFoldDB" id="A0A367K704"/>
<dbReference type="EMBL" id="PJQM01002129">
    <property type="protein sequence ID" value="RCH97919.1"/>
    <property type="molecule type" value="Genomic_DNA"/>
</dbReference>
<dbReference type="InterPro" id="IPR018846">
    <property type="entry name" value="Beta-prop_RSE1/DDB1/CPSF1_1st"/>
</dbReference>
<dbReference type="GO" id="GO:0005634">
    <property type="term" value="C:nucleus"/>
    <property type="evidence" value="ECO:0007669"/>
    <property type="project" value="UniProtKB-SubCell"/>
</dbReference>
<dbReference type="InterPro" id="IPR058543">
    <property type="entry name" value="Beta-prop_RSE1/DDB1/CPSF1_2nd"/>
</dbReference>
<evidence type="ECO:0000313" key="6">
    <source>
        <dbReference type="EMBL" id="RCH97919.1"/>
    </source>
</evidence>
<protein>
    <submittedName>
        <fullName evidence="6">DNA damage-binding protein 1a</fullName>
    </submittedName>
</protein>
<evidence type="ECO:0000256" key="2">
    <source>
        <dbReference type="ARBA" id="ARBA00023242"/>
    </source>
</evidence>
<evidence type="ECO:0000256" key="1">
    <source>
        <dbReference type="ARBA" id="ARBA00004123"/>
    </source>
</evidence>
<dbReference type="PANTHER" id="PTHR10644">
    <property type="entry name" value="DNA REPAIR/RNA PROCESSING CPSF FAMILY"/>
    <property type="match status" value="1"/>
</dbReference>
<organism evidence="6 7">
    <name type="scientific">Rhizopus stolonifer</name>
    <name type="common">Rhizopus nigricans</name>
    <dbReference type="NCBI Taxonomy" id="4846"/>
    <lineage>
        <taxon>Eukaryota</taxon>
        <taxon>Fungi</taxon>
        <taxon>Fungi incertae sedis</taxon>
        <taxon>Mucoromycota</taxon>
        <taxon>Mucoromycotina</taxon>
        <taxon>Mucoromycetes</taxon>
        <taxon>Mucorales</taxon>
        <taxon>Mucorineae</taxon>
        <taxon>Rhizopodaceae</taxon>
        <taxon>Rhizopus</taxon>
    </lineage>
</organism>
<accession>A0A367K704</accession>
<dbReference type="GO" id="GO:0003676">
    <property type="term" value="F:nucleic acid binding"/>
    <property type="evidence" value="ECO:0007669"/>
    <property type="project" value="InterPro"/>
</dbReference>
<proteinExistence type="predicted"/>
<comment type="subcellular location">
    <subcellularLocation>
        <location evidence="1">Nucleus</location>
    </subcellularLocation>
</comment>
<dbReference type="Pfam" id="PF03178">
    <property type="entry name" value="CPSF_A"/>
    <property type="match status" value="1"/>
</dbReference>
<feature type="non-terminal residue" evidence="6">
    <location>
        <position position="1090"/>
    </location>
</feature>
<dbReference type="Gene3D" id="2.130.10.10">
    <property type="entry name" value="YVTN repeat-like/Quinoprotein amine dehydrogenase"/>
    <property type="match status" value="3"/>
</dbReference>
<name>A0A367K704_RHIST</name>
<dbReference type="OrthoDB" id="433457at2759"/>
<dbReference type="InterPro" id="IPR015943">
    <property type="entry name" value="WD40/YVTN_repeat-like_dom_sf"/>
</dbReference>
<dbReference type="Pfam" id="PF10433">
    <property type="entry name" value="Beta-prop_RSE1_1st"/>
    <property type="match status" value="1"/>
</dbReference>
<reference evidence="6 7" key="1">
    <citation type="journal article" date="2018" name="G3 (Bethesda)">
        <title>Phylogenetic and Phylogenomic Definition of Rhizopus Species.</title>
        <authorList>
            <person name="Gryganskyi A.P."/>
            <person name="Golan J."/>
            <person name="Dolatabadi S."/>
            <person name="Mondo S."/>
            <person name="Robb S."/>
            <person name="Idnurm A."/>
            <person name="Muszewska A."/>
            <person name="Steczkiewicz K."/>
            <person name="Masonjones S."/>
            <person name="Liao H.L."/>
            <person name="Gajdeczka M.T."/>
            <person name="Anike F."/>
            <person name="Vuek A."/>
            <person name="Anishchenko I.M."/>
            <person name="Voigt K."/>
            <person name="de Hoog G.S."/>
            <person name="Smith M.E."/>
            <person name="Heitman J."/>
            <person name="Vilgalys R."/>
            <person name="Stajich J.E."/>
        </authorList>
    </citation>
    <scope>NUCLEOTIDE SEQUENCE [LARGE SCALE GENOMIC DNA]</scope>
    <source>
        <strain evidence="6 7">LSU 92-RS-03</strain>
    </source>
</reference>
<evidence type="ECO:0000259" key="4">
    <source>
        <dbReference type="Pfam" id="PF10433"/>
    </source>
</evidence>
<dbReference type="STRING" id="4846.A0A367K704"/>
<keyword evidence="7" id="KW-1185">Reference proteome</keyword>
<keyword evidence="2" id="KW-0539">Nucleus</keyword>
<evidence type="ECO:0000259" key="5">
    <source>
        <dbReference type="Pfam" id="PF23726"/>
    </source>
</evidence>
<evidence type="ECO:0000313" key="7">
    <source>
        <dbReference type="Proteomes" id="UP000253551"/>
    </source>
</evidence>